<evidence type="ECO:0000313" key="3">
    <source>
        <dbReference type="Proteomes" id="UP000245133"/>
    </source>
</evidence>
<reference evidence="2 3" key="1">
    <citation type="submission" date="2018-02" db="EMBL/GenBank/DDBJ databases">
        <title>Novel Leptospira species isolated from soil and water in Japan.</title>
        <authorList>
            <person name="Nakao R."/>
            <person name="Masuzawa T."/>
        </authorList>
    </citation>
    <scope>NUCLEOTIDE SEQUENCE [LARGE SCALE GENOMIC DNA]</scope>
    <source>
        <strain evidence="2 3">YH101</strain>
    </source>
</reference>
<dbReference type="Gene3D" id="3.50.50.60">
    <property type="entry name" value="FAD/NAD(P)-binding domain"/>
    <property type="match status" value="1"/>
</dbReference>
<name>A0A2P2DZ60_9LEPT</name>
<dbReference type="PANTHER" id="PTHR16128">
    <property type="entry name" value="FAD/NAD(P)-BINDING OXIDOREDUCTASE FAMILY PROTEIN"/>
    <property type="match status" value="1"/>
</dbReference>
<dbReference type="AlphaFoldDB" id="A0A2P2DZ60"/>
<dbReference type="Proteomes" id="UP000245133">
    <property type="component" value="Unassembled WGS sequence"/>
</dbReference>
<feature type="domain" description="Amine oxidase" evidence="1">
    <location>
        <begin position="66"/>
        <end position="294"/>
    </location>
</feature>
<dbReference type="Gene3D" id="3.90.660.10">
    <property type="match status" value="1"/>
</dbReference>
<gene>
    <name evidence="2" type="ORF">LPTSP4_14420</name>
</gene>
<dbReference type="Pfam" id="PF01593">
    <property type="entry name" value="Amino_oxidase"/>
    <property type="match status" value="1"/>
</dbReference>
<dbReference type="InterPro" id="IPR002937">
    <property type="entry name" value="Amino_oxidase"/>
</dbReference>
<dbReference type="SUPFAM" id="SSF51905">
    <property type="entry name" value="FAD/NAD(P)-binding domain"/>
    <property type="match status" value="1"/>
</dbReference>
<dbReference type="EMBL" id="BFBB01000003">
    <property type="protein sequence ID" value="GBF49922.1"/>
    <property type="molecule type" value="Genomic_DNA"/>
</dbReference>
<sequence>MTGLSLGSFYQAKGLSVQILEKSHAYGGRMATRRTNFGTFDHGAQFIHMKPNSDFIWKKDWDEKGFLSLWFVDTSGGEYFVCHSGINQLSKEVPNPGEIIFKERITKVKKDKGEWILYTEANLEYRTKGLVFTAPLPQSLQILRDSEIDYPKHLDEIVYNKAIVALFSFEEELIPGRENKFQTNLSNNIRSLALQSSKLEASPIRYTMVMSPEFSELHFEKEEEEIRKALESEFAMVFSKNLPKEKLQIKKWRYSEPKKKADSPYSLISASPLLVLAGDAFGGGSILGAIRSAEAVYKDWPLD</sequence>
<accession>A0A2P2DZ60</accession>
<dbReference type="InterPro" id="IPR036188">
    <property type="entry name" value="FAD/NAD-bd_sf"/>
</dbReference>
<evidence type="ECO:0000259" key="1">
    <source>
        <dbReference type="Pfam" id="PF01593"/>
    </source>
</evidence>
<evidence type="ECO:0000313" key="2">
    <source>
        <dbReference type="EMBL" id="GBF49922.1"/>
    </source>
</evidence>
<keyword evidence="3" id="KW-1185">Reference proteome</keyword>
<dbReference type="PANTHER" id="PTHR16128:SF5">
    <property type="entry name" value="FAD_NAD(P)-BINDING OXIDOREDUCTASE FAMILY PROTEIN"/>
    <property type="match status" value="1"/>
</dbReference>
<comment type="caution">
    <text evidence="2">The sequence shown here is derived from an EMBL/GenBank/DDBJ whole genome shotgun (WGS) entry which is preliminary data.</text>
</comment>
<dbReference type="GO" id="GO:0016491">
    <property type="term" value="F:oxidoreductase activity"/>
    <property type="evidence" value="ECO:0007669"/>
    <property type="project" value="InterPro"/>
</dbReference>
<organism evidence="2 3">
    <name type="scientific">Leptospira ryugenii</name>
    <dbReference type="NCBI Taxonomy" id="1917863"/>
    <lineage>
        <taxon>Bacteria</taxon>
        <taxon>Pseudomonadati</taxon>
        <taxon>Spirochaetota</taxon>
        <taxon>Spirochaetia</taxon>
        <taxon>Leptospirales</taxon>
        <taxon>Leptospiraceae</taxon>
        <taxon>Leptospira</taxon>
    </lineage>
</organism>
<dbReference type="Pfam" id="PF13450">
    <property type="entry name" value="NAD_binding_8"/>
    <property type="match status" value="1"/>
</dbReference>
<protein>
    <submittedName>
        <fullName evidence="2">Fumarate reductase/succinate dehydrogenase flavoprotein domain protein</fullName>
    </submittedName>
</protein>
<proteinExistence type="predicted"/>